<feature type="compositionally biased region" description="Polar residues" evidence="5">
    <location>
        <begin position="1069"/>
        <end position="1082"/>
    </location>
</feature>
<feature type="compositionally biased region" description="Basic and acidic residues" evidence="5">
    <location>
        <begin position="997"/>
        <end position="1012"/>
    </location>
</feature>
<dbReference type="Pfam" id="PF00307">
    <property type="entry name" value="CH"/>
    <property type="match status" value="1"/>
</dbReference>
<feature type="compositionally biased region" description="Polar residues" evidence="5">
    <location>
        <begin position="1050"/>
        <end position="1061"/>
    </location>
</feature>
<dbReference type="PROSITE" id="PS50021">
    <property type="entry name" value="CH"/>
    <property type="match status" value="1"/>
</dbReference>
<keyword evidence="2 3" id="KW-0505">Motor protein</keyword>
<dbReference type="GO" id="GO:0008017">
    <property type="term" value="F:microtubule binding"/>
    <property type="evidence" value="ECO:0007669"/>
    <property type="project" value="InterPro"/>
</dbReference>
<feature type="domain" description="Calponin-homology (CH)" evidence="6">
    <location>
        <begin position="39"/>
        <end position="140"/>
    </location>
</feature>
<keyword evidence="3" id="KW-0067">ATP-binding</keyword>
<gene>
    <name evidence="8" type="ORF">SADUNF_Sadunf15G0041700</name>
</gene>
<dbReference type="PANTHER" id="PTHR47972:SF14">
    <property type="entry name" value="KINESIN-LIKE PROTEIN KIN-14J"/>
    <property type="match status" value="1"/>
</dbReference>
<sequence length="1090" mass="121271">MSSASDHLMVQYGRANSSKVSVGSGVLESTVIPNNDIEANQRAATVEWMNGIVPNLNFPVKASSEDLRACLIDGTVLLQLLNKLRPGYACKAGSSNSENVKKFLASMDELGILKFELSDLEKGSMKNVMDCLSTLRAQFAYMGSISPIGGIQYGSPHGDASSNGLSSPTFWEEKQKISPDSKIQQALRSPVMTEPSAASMHHVVHKFHEVFQLKQGRYSDLSAAKISEMMKSNSLDNAPTQSLLSVVNGILDESIERKNDKIPHRVACLLRKVVQEIERRISTQAEHLRTQNNLFKVREEKYQSRIRVLEALASGTGEERGVVMDRLQQIKIEKSKMEEEKKTEVEHVAKLIKEKEQRDLELSALKQELESVKQTHELHCLQMETEAKAAKDGLEGRMKELEILLEDSRNQVRVLEAYSQSKSKMFNKKEHIFKSFVEFQFGALKELMLSSKSIKHEILEVQKSYLGEFNDLGVKLKALIDATGDYHMVLAENRRMFNELQELKGNIRVYCRIRPFLPGEAAKHTTVEYIGEHGELAVVNPSKQGKDRRRNFKFNKIFGPESTQAEVYSDTQPLIRSVLDGYSVCIFAYGQTGSGKTYTMTGPNGASEEDWGVNYRALNDLFSISQNRRDSFLYEIQVQMVEIYNEQVRDLLLSDGSRKKYPFYIRNVEFFRPISFYKVCYSNEGDTIILSNILFPLDLHTLGIISTVQPNGLAVPDASMHPVTSTSDVLELIGVGLKNRAVGATAMNERSSRSHSVVSIHVRGKDLLSGAALHGNLHLVDLAGSERIDRSEATGDRLREAQHINKSLSALGDVIFSLAQKNSHVPYRNSKLTQLLQSSLGGQAKTLMFVQLNPDVSSYSETISTLKFAERVSGVELGAARSSKEGRDVKELMDQVASLKDTIARKDDEIEQLQLIKDPKNEYPGSMRYGDSSASNDSSGVVPHRTRKASDRRSVGSESSAYQESIPECSDKHSEAGSQQSKLSDGDTGHMSFADSEILRFEDGDYEDRSSDISEGVPSVGTDPDGATDQSTKLSETFRKSKVASTIRLLQNQTQNASNPVMVSRDSPKGSTSIKKTVNSSLVKPPKRWQ</sequence>
<evidence type="ECO:0000259" key="6">
    <source>
        <dbReference type="PROSITE" id="PS50021"/>
    </source>
</evidence>
<evidence type="ECO:0000256" key="5">
    <source>
        <dbReference type="SAM" id="MobiDB-lite"/>
    </source>
</evidence>
<dbReference type="InterPro" id="IPR001752">
    <property type="entry name" value="Kinesin_motor_dom"/>
</dbReference>
<evidence type="ECO:0000256" key="2">
    <source>
        <dbReference type="ARBA" id="ARBA00023175"/>
    </source>
</evidence>
<feature type="region of interest" description="Disordered" evidence="5">
    <location>
        <begin position="917"/>
        <end position="1036"/>
    </location>
</feature>
<dbReference type="SMART" id="SM00129">
    <property type="entry name" value="KISc"/>
    <property type="match status" value="1"/>
</dbReference>
<feature type="region of interest" description="Disordered" evidence="5">
    <location>
        <begin position="1050"/>
        <end position="1090"/>
    </location>
</feature>
<dbReference type="PRINTS" id="PR00380">
    <property type="entry name" value="KINESINHEAVY"/>
</dbReference>
<evidence type="ECO:0000256" key="3">
    <source>
        <dbReference type="PROSITE-ProRule" id="PRU00283"/>
    </source>
</evidence>
<dbReference type="InterPro" id="IPR036961">
    <property type="entry name" value="Kinesin_motor_dom_sf"/>
</dbReference>
<dbReference type="PANTHER" id="PTHR47972">
    <property type="entry name" value="KINESIN-LIKE PROTEIN KLP-3"/>
    <property type="match status" value="1"/>
</dbReference>
<dbReference type="SUPFAM" id="SSF47576">
    <property type="entry name" value="Calponin-homology domain, CH-domain"/>
    <property type="match status" value="1"/>
</dbReference>
<protein>
    <submittedName>
        <fullName evidence="8">Uncharacterized protein</fullName>
    </submittedName>
</protein>
<feature type="coiled-coil region" evidence="4">
    <location>
        <begin position="889"/>
        <end position="916"/>
    </location>
</feature>
<comment type="caution">
    <text evidence="8">The sequence shown here is derived from an EMBL/GenBank/DDBJ whole genome shotgun (WGS) entry which is preliminary data.</text>
</comment>
<reference evidence="8 9" key="1">
    <citation type="submission" date="2020-10" db="EMBL/GenBank/DDBJ databases">
        <title>Plant Genome Project.</title>
        <authorList>
            <person name="Zhang R.-G."/>
        </authorList>
    </citation>
    <scope>NUCLEOTIDE SEQUENCE [LARGE SCALE GENOMIC DNA]</scope>
    <source>
        <strain evidence="8">FAFU-HL-1</strain>
        <tissue evidence="8">Leaf</tissue>
    </source>
</reference>
<dbReference type="AlphaFoldDB" id="A0A835MNL0"/>
<dbReference type="Gene3D" id="1.20.5.170">
    <property type="match status" value="1"/>
</dbReference>
<dbReference type="SUPFAM" id="SSF52540">
    <property type="entry name" value="P-loop containing nucleoside triphosphate hydrolases"/>
    <property type="match status" value="1"/>
</dbReference>
<dbReference type="InterPro" id="IPR027417">
    <property type="entry name" value="P-loop_NTPase"/>
</dbReference>
<dbReference type="FunFam" id="3.40.850.10:FF:000111">
    <property type="entry name" value="p-loop nucleoside triphosphate hydrolase superfamily protein with CH (Calponin Homology) domain"/>
    <property type="match status" value="1"/>
</dbReference>
<dbReference type="OrthoDB" id="3176171at2759"/>
<feature type="binding site" evidence="3">
    <location>
        <begin position="590"/>
        <end position="597"/>
    </location>
    <ligand>
        <name>ATP</name>
        <dbReference type="ChEBI" id="CHEBI:30616"/>
    </ligand>
</feature>
<dbReference type="Proteomes" id="UP000657918">
    <property type="component" value="Unassembled WGS sequence"/>
</dbReference>
<dbReference type="GO" id="GO:0007018">
    <property type="term" value="P:microtubule-based movement"/>
    <property type="evidence" value="ECO:0007669"/>
    <property type="project" value="InterPro"/>
</dbReference>
<evidence type="ECO:0000256" key="4">
    <source>
        <dbReference type="SAM" id="Coils"/>
    </source>
</evidence>
<accession>A0A835MNL0</accession>
<dbReference type="GO" id="GO:0003777">
    <property type="term" value="F:microtubule motor activity"/>
    <property type="evidence" value="ECO:0007669"/>
    <property type="project" value="InterPro"/>
</dbReference>
<dbReference type="Pfam" id="PF00225">
    <property type="entry name" value="Kinesin"/>
    <property type="match status" value="1"/>
</dbReference>
<dbReference type="PROSITE" id="PS50067">
    <property type="entry name" value="KINESIN_MOTOR_2"/>
    <property type="match status" value="1"/>
</dbReference>
<dbReference type="GO" id="GO:0005524">
    <property type="term" value="F:ATP binding"/>
    <property type="evidence" value="ECO:0007669"/>
    <property type="project" value="UniProtKB-UniRule"/>
</dbReference>
<dbReference type="Gene3D" id="1.10.418.10">
    <property type="entry name" value="Calponin-like domain"/>
    <property type="match status" value="1"/>
</dbReference>
<name>A0A835MNL0_9ROSI</name>
<dbReference type="GO" id="GO:0015630">
    <property type="term" value="C:microtubule cytoskeleton"/>
    <property type="evidence" value="ECO:0007669"/>
    <property type="project" value="TreeGrafter"/>
</dbReference>
<feature type="coiled-coil region" evidence="4">
    <location>
        <begin position="348"/>
        <end position="418"/>
    </location>
</feature>
<evidence type="ECO:0000256" key="1">
    <source>
        <dbReference type="ARBA" id="ARBA00010899"/>
    </source>
</evidence>
<dbReference type="FunFam" id="3.40.850.10:FF:000178">
    <property type="entry name" value="Kinesin-related protein3"/>
    <property type="match status" value="1"/>
</dbReference>
<evidence type="ECO:0000313" key="9">
    <source>
        <dbReference type="Proteomes" id="UP000657918"/>
    </source>
</evidence>
<dbReference type="EMBL" id="JADGMS010000015">
    <property type="protein sequence ID" value="KAF9667611.1"/>
    <property type="molecule type" value="Genomic_DNA"/>
</dbReference>
<keyword evidence="3" id="KW-0547">Nucleotide-binding</keyword>
<dbReference type="InterPro" id="IPR036872">
    <property type="entry name" value="CH_dom_sf"/>
</dbReference>
<feature type="domain" description="Kinesin motor" evidence="7">
    <location>
        <begin position="506"/>
        <end position="875"/>
    </location>
</feature>
<dbReference type="Gene3D" id="3.40.850.10">
    <property type="entry name" value="Kinesin motor domain"/>
    <property type="match status" value="1"/>
</dbReference>
<evidence type="ECO:0000313" key="8">
    <source>
        <dbReference type="EMBL" id="KAF9667611.1"/>
    </source>
</evidence>
<comment type="similarity">
    <text evidence="1">Belongs to the TRAFAC class myosin-kinesin ATPase superfamily. Kinesin family. KIN-14 subfamily.</text>
</comment>
<keyword evidence="4" id="KW-0175">Coiled coil</keyword>
<keyword evidence="9" id="KW-1185">Reference proteome</keyword>
<dbReference type="InterPro" id="IPR001715">
    <property type="entry name" value="CH_dom"/>
</dbReference>
<organism evidence="8 9">
    <name type="scientific">Salix dunnii</name>
    <dbReference type="NCBI Taxonomy" id="1413687"/>
    <lineage>
        <taxon>Eukaryota</taxon>
        <taxon>Viridiplantae</taxon>
        <taxon>Streptophyta</taxon>
        <taxon>Embryophyta</taxon>
        <taxon>Tracheophyta</taxon>
        <taxon>Spermatophyta</taxon>
        <taxon>Magnoliopsida</taxon>
        <taxon>eudicotyledons</taxon>
        <taxon>Gunneridae</taxon>
        <taxon>Pentapetalae</taxon>
        <taxon>rosids</taxon>
        <taxon>fabids</taxon>
        <taxon>Malpighiales</taxon>
        <taxon>Salicaceae</taxon>
        <taxon>Saliceae</taxon>
        <taxon>Salix</taxon>
    </lineage>
</organism>
<dbReference type="InterPro" id="IPR027640">
    <property type="entry name" value="Kinesin-like_fam"/>
</dbReference>
<dbReference type="SMART" id="SM00033">
    <property type="entry name" value="CH"/>
    <property type="match status" value="1"/>
</dbReference>
<evidence type="ECO:0000259" key="7">
    <source>
        <dbReference type="PROSITE" id="PS50067"/>
    </source>
</evidence>
<proteinExistence type="inferred from homology"/>